<proteinExistence type="predicted"/>
<dbReference type="Proteomes" id="UP001479290">
    <property type="component" value="Unassembled WGS sequence"/>
</dbReference>
<organism evidence="1 2">
    <name type="scientific">Culter alburnus</name>
    <name type="common">Topmouth culter</name>
    <dbReference type="NCBI Taxonomy" id="194366"/>
    <lineage>
        <taxon>Eukaryota</taxon>
        <taxon>Metazoa</taxon>
        <taxon>Chordata</taxon>
        <taxon>Craniata</taxon>
        <taxon>Vertebrata</taxon>
        <taxon>Euteleostomi</taxon>
        <taxon>Actinopterygii</taxon>
        <taxon>Neopterygii</taxon>
        <taxon>Teleostei</taxon>
        <taxon>Ostariophysi</taxon>
        <taxon>Cypriniformes</taxon>
        <taxon>Xenocyprididae</taxon>
        <taxon>Xenocypridinae</taxon>
        <taxon>Culter</taxon>
    </lineage>
</organism>
<reference evidence="1 2" key="1">
    <citation type="submission" date="2024-05" db="EMBL/GenBank/DDBJ databases">
        <title>A high-quality chromosomal-level genome assembly of Topmouth culter (Culter alburnus).</title>
        <authorList>
            <person name="Zhao H."/>
        </authorList>
    </citation>
    <scope>NUCLEOTIDE SEQUENCE [LARGE SCALE GENOMIC DNA]</scope>
    <source>
        <strain evidence="1">CATC2023</strain>
        <tissue evidence="1">Muscle</tissue>
    </source>
</reference>
<keyword evidence="2" id="KW-1185">Reference proteome</keyword>
<accession>A0AAW1YXR6</accession>
<gene>
    <name evidence="1" type="ORF">ABG768_016048</name>
</gene>
<feature type="non-terminal residue" evidence="1">
    <location>
        <position position="1"/>
    </location>
</feature>
<feature type="non-terminal residue" evidence="1">
    <location>
        <position position="55"/>
    </location>
</feature>
<protein>
    <submittedName>
        <fullName evidence="1">Uncharacterized protein</fullName>
    </submittedName>
</protein>
<dbReference type="EMBL" id="JAWDJR010000022">
    <property type="protein sequence ID" value="KAK9953931.1"/>
    <property type="molecule type" value="Genomic_DNA"/>
</dbReference>
<dbReference type="AlphaFoldDB" id="A0AAW1YXR6"/>
<evidence type="ECO:0000313" key="2">
    <source>
        <dbReference type="Proteomes" id="UP001479290"/>
    </source>
</evidence>
<evidence type="ECO:0000313" key="1">
    <source>
        <dbReference type="EMBL" id="KAK9953931.1"/>
    </source>
</evidence>
<name>A0AAW1YXR6_CULAL</name>
<sequence length="55" mass="6268">GEQLRQLQVGRRKHPLCLSSHWLEFTLSLELPVQTAASKEDAQDGLLDFARHRQG</sequence>
<comment type="caution">
    <text evidence="1">The sequence shown here is derived from an EMBL/GenBank/DDBJ whole genome shotgun (WGS) entry which is preliminary data.</text>
</comment>